<sequence>MFKYGSGLGGDKNKDFLTKFEKQKTKGKQTVLEGQENELSFRWVVKTPVWHVTDKRSALDITEKGVRMSMNKEALGGSGGKRGNCFYTAWSLAGALGWAAGSGQNAWYPTVWAQAHHEYSQKVGGVDEVREGSQYEGTKQFRAALARALGAVRFEYIGPDVSVEVPGTMDGSEARFDGPVAEALLNNPGMVSRREEPDEEKLKWLPAELSVPEEYAARRIPEQGGNRFNGMVQHPDIPSPK</sequence>
<protein>
    <submittedName>
        <fullName evidence="2">Uncharacterized protein</fullName>
    </submittedName>
</protein>
<evidence type="ECO:0000256" key="1">
    <source>
        <dbReference type="SAM" id="MobiDB-lite"/>
    </source>
</evidence>
<geneLocation type="plasmid" evidence="2">
    <name>pChV1</name>
</geneLocation>
<keyword evidence="2" id="KW-0614">Plasmid</keyword>
<proteinExistence type="predicted"/>
<accession>A0A2R4K2P5</accession>
<dbReference type="EMBL" id="MG651603">
    <property type="protein sequence ID" value="AVV48129.1"/>
    <property type="molecule type" value="Genomic_DNA"/>
</dbReference>
<name>A0A2R4K2P5_CHRVL</name>
<reference evidence="2" key="1">
    <citation type="journal article" date="2018" name="Sci. Rep.">
        <title>Identification and DNA annotation of a plasmid isolated from Chromobacterium violaceum.</title>
        <authorList>
            <person name="Lima D.C."/>
            <person name="Nyberg L.K."/>
            <person name="Westerlund F."/>
            <person name="Batistuzzo de Medeiros S.R."/>
        </authorList>
    </citation>
    <scope>NUCLEOTIDE SEQUENCE</scope>
    <source>
        <strain evidence="2">ATCC 12472</strain>
        <plasmid evidence="2">pChV1</plasmid>
    </source>
</reference>
<feature type="region of interest" description="Disordered" evidence="1">
    <location>
        <begin position="219"/>
        <end position="241"/>
    </location>
</feature>
<dbReference type="AlphaFoldDB" id="A0A2R4K2P5"/>
<dbReference type="RefSeq" id="WP_172692259.1">
    <property type="nucleotide sequence ID" value="NZ_MG651603.1"/>
</dbReference>
<evidence type="ECO:0000313" key="2">
    <source>
        <dbReference type="EMBL" id="AVV48129.1"/>
    </source>
</evidence>
<organism evidence="2">
    <name type="scientific">Chromobacterium violaceum</name>
    <dbReference type="NCBI Taxonomy" id="536"/>
    <lineage>
        <taxon>Bacteria</taxon>
        <taxon>Pseudomonadati</taxon>
        <taxon>Pseudomonadota</taxon>
        <taxon>Betaproteobacteria</taxon>
        <taxon>Neisseriales</taxon>
        <taxon>Chromobacteriaceae</taxon>
        <taxon>Chromobacterium</taxon>
    </lineage>
</organism>